<dbReference type="EnsemblProtists" id="EOD22401">
    <property type="protein sequence ID" value="EOD22401"/>
    <property type="gene ID" value="EMIHUDRAFT_74640"/>
</dbReference>
<dbReference type="InterPro" id="IPR006224">
    <property type="entry name" value="PsdUridine_synth_RluA-like_CS"/>
</dbReference>
<dbReference type="GeneID" id="17251504"/>
<dbReference type="OMA" id="ARTELMC"/>
<dbReference type="SUPFAM" id="SSF55120">
    <property type="entry name" value="Pseudouridine synthase"/>
    <property type="match status" value="1"/>
</dbReference>
<dbReference type="GeneID" id="17267941"/>
<dbReference type="PaxDb" id="2903-EOD05238"/>
<dbReference type="InterPro" id="IPR020103">
    <property type="entry name" value="PsdUridine_synth_cat_dom_sf"/>
</dbReference>
<evidence type="ECO:0000259" key="2">
    <source>
        <dbReference type="Pfam" id="PF00849"/>
    </source>
</evidence>
<reference evidence="4" key="1">
    <citation type="journal article" date="2013" name="Nature">
        <title>Pan genome of the phytoplankton Emiliania underpins its global distribution.</title>
        <authorList>
            <person name="Read B.A."/>
            <person name="Kegel J."/>
            <person name="Klute M.J."/>
            <person name="Kuo A."/>
            <person name="Lefebvre S.C."/>
            <person name="Maumus F."/>
            <person name="Mayer C."/>
            <person name="Miller J."/>
            <person name="Monier A."/>
            <person name="Salamov A."/>
            <person name="Young J."/>
            <person name="Aguilar M."/>
            <person name="Claverie J.M."/>
            <person name="Frickenhaus S."/>
            <person name="Gonzalez K."/>
            <person name="Herman E.K."/>
            <person name="Lin Y.C."/>
            <person name="Napier J."/>
            <person name="Ogata H."/>
            <person name="Sarno A.F."/>
            <person name="Shmutz J."/>
            <person name="Schroeder D."/>
            <person name="de Vargas C."/>
            <person name="Verret F."/>
            <person name="von Dassow P."/>
            <person name="Valentin K."/>
            <person name="Van de Peer Y."/>
            <person name="Wheeler G."/>
            <person name="Dacks J.B."/>
            <person name="Delwiche C.F."/>
            <person name="Dyhrman S.T."/>
            <person name="Glockner G."/>
            <person name="John U."/>
            <person name="Richards T."/>
            <person name="Worden A.Z."/>
            <person name="Zhang X."/>
            <person name="Grigoriev I.V."/>
            <person name="Allen A.E."/>
            <person name="Bidle K."/>
            <person name="Borodovsky M."/>
            <person name="Bowler C."/>
            <person name="Brownlee C."/>
            <person name="Cock J.M."/>
            <person name="Elias M."/>
            <person name="Gladyshev V.N."/>
            <person name="Groth M."/>
            <person name="Guda C."/>
            <person name="Hadaegh A."/>
            <person name="Iglesias-Rodriguez M.D."/>
            <person name="Jenkins J."/>
            <person name="Jones B.M."/>
            <person name="Lawson T."/>
            <person name="Leese F."/>
            <person name="Lindquist E."/>
            <person name="Lobanov A."/>
            <person name="Lomsadze A."/>
            <person name="Malik S.B."/>
            <person name="Marsh M.E."/>
            <person name="Mackinder L."/>
            <person name="Mock T."/>
            <person name="Mueller-Roeber B."/>
            <person name="Pagarete A."/>
            <person name="Parker M."/>
            <person name="Probert I."/>
            <person name="Quesneville H."/>
            <person name="Raines C."/>
            <person name="Rensing S.A."/>
            <person name="Riano-Pachon D.M."/>
            <person name="Richier S."/>
            <person name="Rokitta S."/>
            <person name="Shiraiwa Y."/>
            <person name="Soanes D.M."/>
            <person name="van der Giezen M."/>
            <person name="Wahlund T.M."/>
            <person name="Williams B."/>
            <person name="Wilson W."/>
            <person name="Wolfe G."/>
            <person name="Wurch L.L."/>
        </authorList>
    </citation>
    <scope>NUCLEOTIDE SEQUENCE</scope>
</reference>
<organism evidence="3 4">
    <name type="scientific">Emiliania huxleyi (strain CCMP1516)</name>
    <dbReference type="NCBI Taxonomy" id="280463"/>
    <lineage>
        <taxon>Eukaryota</taxon>
        <taxon>Haptista</taxon>
        <taxon>Haptophyta</taxon>
        <taxon>Prymnesiophyceae</taxon>
        <taxon>Isochrysidales</taxon>
        <taxon>Noelaerhabdaceae</taxon>
        <taxon>Emiliania</taxon>
    </lineage>
</organism>
<dbReference type="Pfam" id="PF00849">
    <property type="entry name" value="PseudoU_synth_2"/>
    <property type="match status" value="1"/>
</dbReference>
<dbReference type="Gene3D" id="3.30.2350.10">
    <property type="entry name" value="Pseudouridine synthase"/>
    <property type="match status" value="1"/>
</dbReference>
<dbReference type="EnsemblProtists" id="EOD05238">
    <property type="protein sequence ID" value="EOD05238"/>
    <property type="gene ID" value="EMIHUDRAFT_62320"/>
</dbReference>
<dbReference type="GO" id="GO:0009982">
    <property type="term" value="F:pseudouridine synthase activity"/>
    <property type="evidence" value="ECO:0007669"/>
    <property type="project" value="InterPro"/>
</dbReference>
<dbReference type="eggNOG" id="KOG1919">
    <property type="taxonomic scope" value="Eukaryota"/>
</dbReference>
<name>A0A0D3I1V3_EMIH1</name>
<feature type="domain" description="Pseudouridine synthase RsuA/RluA-like" evidence="2">
    <location>
        <begin position="25"/>
        <end position="180"/>
    </location>
</feature>
<protein>
    <recommendedName>
        <fullName evidence="2">Pseudouridine synthase RsuA/RluA-like domain-containing protein</fullName>
    </recommendedName>
</protein>
<reference evidence="3" key="2">
    <citation type="submission" date="2024-10" db="UniProtKB">
        <authorList>
            <consortium name="EnsemblProtists"/>
        </authorList>
    </citation>
    <scope>IDENTIFICATION</scope>
</reference>
<evidence type="ECO:0000313" key="3">
    <source>
        <dbReference type="EnsemblProtists" id="EOD05238"/>
    </source>
</evidence>
<comment type="similarity">
    <text evidence="1">Belongs to the pseudouridine synthase RluA family.</text>
</comment>
<dbReference type="KEGG" id="ehx:EMIHUDRAFT_62320"/>
<dbReference type="InterPro" id="IPR006145">
    <property type="entry name" value="PsdUridine_synth_RsuA/RluA"/>
</dbReference>
<evidence type="ECO:0000256" key="1">
    <source>
        <dbReference type="ARBA" id="ARBA00010876"/>
    </source>
</evidence>
<dbReference type="RefSeq" id="XP_005757667.1">
    <property type="nucleotide sequence ID" value="XM_005757610.1"/>
</dbReference>
<dbReference type="Proteomes" id="UP000013827">
    <property type="component" value="Unassembled WGS sequence"/>
</dbReference>
<dbReference type="PANTHER" id="PTHR21600">
    <property type="entry name" value="MITOCHONDRIAL RNA PSEUDOURIDINE SYNTHASE"/>
    <property type="match status" value="1"/>
</dbReference>
<dbReference type="RefSeq" id="XP_005774830.1">
    <property type="nucleotide sequence ID" value="XM_005774773.1"/>
</dbReference>
<proteinExistence type="inferred from homology"/>
<dbReference type="AlphaFoldDB" id="A0A0D3I1V3"/>
<keyword evidence="4" id="KW-1185">Reference proteome</keyword>
<dbReference type="PROSITE" id="PS01129">
    <property type="entry name" value="PSI_RLU"/>
    <property type="match status" value="1"/>
</dbReference>
<dbReference type="InterPro" id="IPR050188">
    <property type="entry name" value="RluA_PseudoU_synthase"/>
</dbReference>
<dbReference type="PANTHER" id="PTHR21600:SF87">
    <property type="entry name" value="RNA PSEUDOURIDYLATE SYNTHASE DOMAIN-CONTAINING PROTEIN 1"/>
    <property type="match status" value="1"/>
</dbReference>
<dbReference type="GO" id="GO:0003723">
    <property type="term" value="F:RNA binding"/>
    <property type="evidence" value="ECO:0007669"/>
    <property type="project" value="InterPro"/>
</dbReference>
<evidence type="ECO:0000313" key="4">
    <source>
        <dbReference type="Proteomes" id="UP000013827"/>
    </source>
</evidence>
<dbReference type="STRING" id="2903.R1EHE9"/>
<dbReference type="HOGENOM" id="CLU_016902_11_4_1"/>
<accession>A0A0D3I1V3</accession>
<dbReference type="KEGG" id="ehx:EMIHUDRAFT_74640"/>
<sequence>MLTSAASLFAASPSIPILARRPGFCVVAKPAGLVVHRNDWSRKGDVALLQLLRDQLGTQVNPVHRLDAGTSGCLVFAEDSETTAALQRAFASGRVRKTYIAVARGNAMPTLGEGLVVERPVRDDKGVLRAARTELMCLGGCDGEEVAGEGEAVTGRLNLGASLVVAEPTTGRFHQIRKHLGGLSHPILGDAKHGDSRVNRWWREERGLRSLAL</sequence>
<dbReference type="GO" id="GO:0000455">
    <property type="term" value="P:enzyme-directed rRNA pseudouridine synthesis"/>
    <property type="evidence" value="ECO:0007669"/>
    <property type="project" value="TreeGrafter"/>
</dbReference>